<dbReference type="Gramene" id="OMO77296">
    <property type="protein sequence ID" value="OMO77296"/>
    <property type="gene ID" value="CCACVL1_15106"/>
</dbReference>
<proteinExistence type="predicted"/>
<sequence length="36" mass="3961">MAVSTKGRGRGRKPIKSVESRRMEQLIGFKLATEAA</sequence>
<organism evidence="1 2">
    <name type="scientific">Corchorus capsularis</name>
    <name type="common">Jute</name>
    <dbReference type="NCBI Taxonomy" id="210143"/>
    <lineage>
        <taxon>Eukaryota</taxon>
        <taxon>Viridiplantae</taxon>
        <taxon>Streptophyta</taxon>
        <taxon>Embryophyta</taxon>
        <taxon>Tracheophyta</taxon>
        <taxon>Spermatophyta</taxon>
        <taxon>Magnoliopsida</taxon>
        <taxon>eudicotyledons</taxon>
        <taxon>Gunneridae</taxon>
        <taxon>Pentapetalae</taxon>
        <taxon>rosids</taxon>
        <taxon>malvids</taxon>
        <taxon>Malvales</taxon>
        <taxon>Malvaceae</taxon>
        <taxon>Grewioideae</taxon>
        <taxon>Apeibeae</taxon>
        <taxon>Corchorus</taxon>
    </lineage>
</organism>
<reference evidence="1 2" key="1">
    <citation type="submission" date="2013-09" db="EMBL/GenBank/DDBJ databases">
        <title>Corchorus capsularis genome sequencing.</title>
        <authorList>
            <person name="Alam M."/>
            <person name="Haque M.S."/>
            <person name="Islam M.S."/>
            <person name="Emdad E.M."/>
            <person name="Islam M.M."/>
            <person name="Ahmed B."/>
            <person name="Halim A."/>
            <person name="Hossen Q.M.M."/>
            <person name="Hossain M.Z."/>
            <person name="Ahmed R."/>
            <person name="Khan M.M."/>
            <person name="Islam R."/>
            <person name="Rashid M.M."/>
            <person name="Khan S.A."/>
            <person name="Rahman M.S."/>
            <person name="Alam M."/>
        </authorList>
    </citation>
    <scope>NUCLEOTIDE SEQUENCE [LARGE SCALE GENOMIC DNA]</scope>
    <source>
        <strain evidence="2">cv. CVL-1</strain>
        <tissue evidence="1">Whole seedling</tissue>
    </source>
</reference>
<keyword evidence="2" id="KW-1185">Reference proteome</keyword>
<accession>A0A1R3I3Y2</accession>
<name>A0A1R3I3Y2_COCAP</name>
<evidence type="ECO:0000313" key="2">
    <source>
        <dbReference type="Proteomes" id="UP000188268"/>
    </source>
</evidence>
<dbReference type="Proteomes" id="UP000188268">
    <property type="component" value="Unassembled WGS sequence"/>
</dbReference>
<dbReference type="AlphaFoldDB" id="A0A1R3I3Y2"/>
<protein>
    <submittedName>
        <fullName evidence="1">Uncharacterized protein</fullName>
    </submittedName>
</protein>
<dbReference type="EMBL" id="AWWV01010764">
    <property type="protein sequence ID" value="OMO77296.1"/>
    <property type="molecule type" value="Genomic_DNA"/>
</dbReference>
<evidence type="ECO:0000313" key="1">
    <source>
        <dbReference type="EMBL" id="OMO77296.1"/>
    </source>
</evidence>
<dbReference type="OrthoDB" id="10295308at2759"/>
<gene>
    <name evidence="1" type="ORF">CCACVL1_15106</name>
</gene>
<comment type="caution">
    <text evidence="1">The sequence shown here is derived from an EMBL/GenBank/DDBJ whole genome shotgun (WGS) entry which is preliminary data.</text>
</comment>